<evidence type="ECO:0000313" key="4">
    <source>
        <dbReference type="EMBL" id="KAH7932007.1"/>
    </source>
</evidence>
<protein>
    <recommendedName>
        <fullName evidence="3">HTH psq-type domain-containing protein</fullName>
    </recommendedName>
</protein>
<dbReference type="Proteomes" id="UP000821866">
    <property type="component" value="Unassembled WGS sequence"/>
</dbReference>
<feature type="compositionally biased region" description="Polar residues" evidence="2">
    <location>
        <begin position="55"/>
        <end position="64"/>
    </location>
</feature>
<gene>
    <name evidence="4" type="ORF">HPB51_029580</name>
</gene>
<reference evidence="4" key="1">
    <citation type="journal article" date="2020" name="Cell">
        <title>Large-Scale Comparative Analyses of Tick Genomes Elucidate Their Genetic Diversity and Vector Capacities.</title>
        <authorList>
            <consortium name="Tick Genome and Microbiome Consortium (TIGMIC)"/>
            <person name="Jia N."/>
            <person name="Wang J."/>
            <person name="Shi W."/>
            <person name="Du L."/>
            <person name="Sun Y."/>
            <person name="Zhan W."/>
            <person name="Jiang J.F."/>
            <person name="Wang Q."/>
            <person name="Zhang B."/>
            <person name="Ji P."/>
            <person name="Bell-Sakyi L."/>
            <person name="Cui X.M."/>
            <person name="Yuan T.T."/>
            <person name="Jiang B.G."/>
            <person name="Yang W.F."/>
            <person name="Lam T.T."/>
            <person name="Chang Q.C."/>
            <person name="Ding S.J."/>
            <person name="Wang X.J."/>
            <person name="Zhu J.G."/>
            <person name="Ruan X.D."/>
            <person name="Zhao L."/>
            <person name="Wei J.T."/>
            <person name="Ye R.Z."/>
            <person name="Que T.C."/>
            <person name="Du C.H."/>
            <person name="Zhou Y.H."/>
            <person name="Cheng J.X."/>
            <person name="Dai P.F."/>
            <person name="Guo W.B."/>
            <person name="Han X.H."/>
            <person name="Huang E.J."/>
            <person name="Li L.F."/>
            <person name="Wei W."/>
            <person name="Gao Y.C."/>
            <person name="Liu J.Z."/>
            <person name="Shao H.Z."/>
            <person name="Wang X."/>
            <person name="Wang C.C."/>
            <person name="Yang T.C."/>
            <person name="Huo Q.B."/>
            <person name="Li W."/>
            <person name="Chen H.Y."/>
            <person name="Chen S.E."/>
            <person name="Zhou L.G."/>
            <person name="Ni X.B."/>
            <person name="Tian J.H."/>
            <person name="Sheng Y."/>
            <person name="Liu T."/>
            <person name="Pan Y.S."/>
            <person name="Xia L.Y."/>
            <person name="Li J."/>
            <person name="Zhao F."/>
            <person name="Cao W.C."/>
        </authorList>
    </citation>
    <scope>NUCLEOTIDE SEQUENCE</scope>
    <source>
        <strain evidence="4">Rmic-2018</strain>
    </source>
</reference>
<feature type="domain" description="HTH psq-type" evidence="3">
    <location>
        <begin position="124"/>
        <end position="175"/>
    </location>
</feature>
<sequence>MQLMPRASANEHLPFEMNSRPPLSLLLFETDTKTAPRDMASAKEHRQLAEAPGLPTTSMDTSTSELDRGSPELGRGRLSPVVERSESFKAIFPDEFEKKLQREERIRRSAALQTGAVMTMATREPYRSLDLAMKVKILKEVEVGGTPKQDIAWKHGIKPNTLSNILKSKSSLLDTFENENDQFKLSCKRMRTGAHP</sequence>
<dbReference type="SUPFAM" id="SSF46689">
    <property type="entry name" value="Homeodomain-like"/>
    <property type="match status" value="1"/>
</dbReference>
<reference evidence="4" key="2">
    <citation type="submission" date="2021-09" db="EMBL/GenBank/DDBJ databases">
        <authorList>
            <person name="Jia N."/>
            <person name="Wang J."/>
            <person name="Shi W."/>
            <person name="Du L."/>
            <person name="Sun Y."/>
            <person name="Zhan W."/>
            <person name="Jiang J."/>
            <person name="Wang Q."/>
            <person name="Zhang B."/>
            <person name="Ji P."/>
            <person name="Sakyi L.B."/>
            <person name="Cui X."/>
            <person name="Yuan T."/>
            <person name="Jiang B."/>
            <person name="Yang W."/>
            <person name="Lam T.T.-Y."/>
            <person name="Chang Q."/>
            <person name="Ding S."/>
            <person name="Wang X."/>
            <person name="Zhu J."/>
            <person name="Ruan X."/>
            <person name="Zhao L."/>
            <person name="Wei J."/>
            <person name="Que T."/>
            <person name="Du C."/>
            <person name="Cheng J."/>
            <person name="Dai P."/>
            <person name="Han X."/>
            <person name="Huang E."/>
            <person name="Gao Y."/>
            <person name="Liu J."/>
            <person name="Shao H."/>
            <person name="Ye R."/>
            <person name="Li L."/>
            <person name="Wei W."/>
            <person name="Wang X."/>
            <person name="Wang C."/>
            <person name="Huo Q."/>
            <person name="Li W."/>
            <person name="Guo W."/>
            <person name="Chen H."/>
            <person name="Chen S."/>
            <person name="Zhou L."/>
            <person name="Zhou L."/>
            <person name="Ni X."/>
            <person name="Tian J."/>
            <person name="Zhou Y."/>
            <person name="Sheng Y."/>
            <person name="Liu T."/>
            <person name="Pan Y."/>
            <person name="Xia L."/>
            <person name="Li J."/>
            <person name="Zhao F."/>
            <person name="Cao W."/>
        </authorList>
    </citation>
    <scope>NUCLEOTIDE SEQUENCE</scope>
    <source>
        <strain evidence="4">Rmic-2018</strain>
        <tissue evidence="4">Larvae</tissue>
    </source>
</reference>
<dbReference type="InterPro" id="IPR007889">
    <property type="entry name" value="HTH_Psq"/>
</dbReference>
<accession>A0A9J6CTS7</accession>
<evidence type="ECO:0000259" key="3">
    <source>
        <dbReference type="Pfam" id="PF04218"/>
    </source>
</evidence>
<proteinExistence type="predicted"/>
<feature type="compositionally biased region" description="Basic and acidic residues" evidence="2">
    <location>
        <begin position="36"/>
        <end position="48"/>
    </location>
</feature>
<dbReference type="InterPro" id="IPR009057">
    <property type="entry name" value="Homeodomain-like_sf"/>
</dbReference>
<evidence type="ECO:0000256" key="2">
    <source>
        <dbReference type="SAM" id="MobiDB-lite"/>
    </source>
</evidence>
<dbReference type="AlphaFoldDB" id="A0A9J6CTS7"/>
<name>A0A9J6CTS7_RHIMP</name>
<comment type="subcellular location">
    <subcellularLocation>
        <location evidence="1">Nucleus</location>
    </subcellularLocation>
</comment>
<comment type="caution">
    <text evidence="4">The sequence shown here is derived from an EMBL/GenBank/DDBJ whole genome shotgun (WGS) entry which is preliminary data.</text>
</comment>
<keyword evidence="5" id="KW-1185">Reference proteome</keyword>
<evidence type="ECO:0000313" key="5">
    <source>
        <dbReference type="Proteomes" id="UP000821866"/>
    </source>
</evidence>
<feature type="region of interest" description="Disordered" evidence="2">
    <location>
        <begin position="36"/>
        <end position="77"/>
    </location>
</feature>
<evidence type="ECO:0000256" key="1">
    <source>
        <dbReference type="ARBA" id="ARBA00004123"/>
    </source>
</evidence>
<dbReference type="GO" id="GO:0005634">
    <property type="term" value="C:nucleus"/>
    <property type="evidence" value="ECO:0007669"/>
    <property type="project" value="UniProtKB-SubCell"/>
</dbReference>
<dbReference type="Pfam" id="PF04218">
    <property type="entry name" value="CENP-B_N"/>
    <property type="match status" value="1"/>
</dbReference>
<dbReference type="GO" id="GO:0003677">
    <property type="term" value="F:DNA binding"/>
    <property type="evidence" value="ECO:0007669"/>
    <property type="project" value="InterPro"/>
</dbReference>
<dbReference type="Gene3D" id="1.10.10.60">
    <property type="entry name" value="Homeodomain-like"/>
    <property type="match status" value="1"/>
</dbReference>
<organism evidence="4 5">
    <name type="scientific">Rhipicephalus microplus</name>
    <name type="common">Cattle tick</name>
    <name type="synonym">Boophilus microplus</name>
    <dbReference type="NCBI Taxonomy" id="6941"/>
    <lineage>
        <taxon>Eukaryota</taxon>
        <taxon>Metazoa</taxon>
        <taxon>Ecdysozoa</taxon>
        <taxon>Arthropoda</taxon>
        <taxon>Chelicerata</taxon>
        <taxon>Arachnida</taxon>
        <taxon>Acari</taxon>
        <taxon>Parasitiformes</taxon>
        <taxon>Ixodida</taxon>
        <taxon>Ixodoidea</taxon>
        <taxon>Ixodidae</taxon>
        <taxon>Rhipicephalinae</taxon>
        <taxon>Rhipicephalus</taxon>
        <taxon>Boophilus</taxon>
    </lineage>
</organism>
<dbReference type="EMBL" id="JABSTU010006839">
    <property type="protein sequence ID" value="KAH7932007.1"/>
    <property type="molecule type" value="Genomic_DNA"/>
</dbReference>